<feature type="transmembrane region" description="Helical" evidence="1">
    <location>
        <begin position="12"/>
        <end position="36"/>
    </location>
</feature>
<name>D4RXQ1_9FIRM</name>
<gene>
    <name evidence="2" type="ORF">BUTYVIB_00601</name>
</gene>
<evidence type="ECO:0000256" key="1">
    <source>
        <dbReference type="SAM" id="Phobius"/>
    </source>
</evidence>
<organism evidence="2 3">
    <name type="scientific">Eshraghiella crossota DSM 2876</name>
    <dbReference type="NCBI Taxonomy" id="511680"/>
    <lineage>
        <taxon>Bacteria</taxon>
        <taxon>Bacillati</taxon>
        <taxon>Bacillota</taxon>
        <taxon>Clostridia</taxon>
        <taxon>Lachnospirales</taxon>
        <taxon>Lachnospiraceae</taxon>
        <taxon>Eshraghiella</taxon>
    </lineage>
</organism>
<keyword evidence="1" id="KW-0812">Transmembrane</keyword>
<evidence type="ECO:0000313" key="2">
    <source>
        <dbReference type="EMBL" id="EFF69132.1"/>
    </source>
</evidence>
<protein>
    <submittedName>
        <fullName evidence="2">Uncharacterized protein</fullName>
    </submittedName>
</protein>
<sequence>MDFAYATSFILSIFYSFLYFFILLLLFYTFLYFLSIGLCGNLIQKKFTENINSCKPVYILK</sequence>
<dbReference type="Proteomes" id="UP000006238">
    <property type="component" value="Unassembled WGS sequence"/>
</dbReference>
<dbReference type="AlphaFoldDB" id="D4RXQ1"/>
<evidence type="ECO:0000313" key="3">
    <source>
        <dbReference type="Proteomes" id="UP000006238"/>
    </source>
</evidence>
<dbReference type="HOGENOM" id="CLU_2913697_0_0_9"/>
<keyword evidence="3" id="KW-1185">Reference proteome</keyword>
<keyword evidence="1" id="KW-0472">Membrane</keyword>
<reference evidence="2 3" key="1">
    <citation type="submission" date="2010-02" db="EMBL/GenBank/DDBJ databases">
        <authorList>
            <person name="Weinstock G."/>
            <person name="Sodergren E."/>
            <person name="Clifton S."/>
            <person name="Fulton L."/>
            <person name="Fulton B."/>
            <person name="Courtney L."/>
            <person name="Fronick C."/>
            <person name="Harrison M."/>
            <person name="Strong C."/>
            <person name="Farmer C."/>
            <person name="Delahaunty K."/>
            <person name="Markovic C."/>
            <person name="Hall O."/>
            <person name="Minx P."/>
            <person name="Tomlinson C."/>
            <person name="Mitreva M."/>
            <person name="Nelson J."/>
            <person name="Hou S."/>
            <person name="Wollam A."/>
            <person name="Pepin K.H."/>
            <person name="Johnson M."/>
            <person name="Bhonagiri V."/>
            <person name="Zhang X."/>
            <person name="Suruliraj S."/>
            <person name="Warren W."/>
            <person name="Chinwalla A."/>
            <person name="Mardis E.R."/>
            <person name="Wilson R.K."/>
        </authorList>
    </citation>
    <scope>NUCLEOTIDE SEQUENCE [LARGE SCALE GENOMIC DNA]</scope>
    <source>
        <strain evidence="2 3">DSM 2876</strain>
    </source>
</reference>
<accession>D4RXQ1</accession>
<proteinExistence type="predicted"/>
<comment type="caution">
    <text evidence="2">The sequence shown here is derived from an EMBL/GenBank/DDBJ whole genome shotgun (WGS) entry which is preliminary data.</text>
</comment>
<keyword evidence="1" id="KW-1133">Transmembrane helix</keyword>
<dbReference type="EMBL" id="ABWN01000020">
    <property type="protein sequence ID" value="EFF69132.1"/>
    <property type="molecule type" value="Genomic_DNA"/>
</dbReference>